<dbReference type="AlphaFoldDB" id="A0AAE1CF24"/>
<reference evidence="1" key="1">
    <citation type="journal article" date="2023" name="G3 (Bethesda)">
        <title>A reference genome for the long-term kleptoplast-retaining sea slug Elysia crispata morphotype clarki.</title>
        <authorList>
            <person name="Eastman K.E."/>
            <person name="Pendleton A.L."/>
            <person name="Shaikh M.A."/>
            <person name="Suttiyut T."/>
            <person name="Ogas R."/>
            <person name="Tomko P."/>
            <person name="Gavelis G."/>
            <person name="Widhalm J.R."/>
            <person name="Wisecaver J.H."/>
        </authorList>
    </citation>
    <scope>NUCLEOTIDE SEQUENCE</scope>
    <source>
        <strain evidence="1">ECLA1</strain>
    </source>
</reference>
<name>A0AAE1CF24_9GAST</name>
<sequence length="71" mass="7483">MKSNFYTGIVGAPGEKDFLENYATSGKDCEAISARSSCGSGSLVTPAAGRGVWNETEVRTVDRGALWIPLS</sequence>
<accession>A0AAE1CF24</accession>
<proteinExistence type="predicted"/>
<evidence type="ECO:0000313" key="2">
    <source>
        <dbReference type="Proteomes" id="UP001283361"/>
    </source>
</evidence>
<dbReference type="EMBL" id="JAWDGP010008066">
    <property type="protein sequence ID" value="KAK3691974.1"/>
    <property type="molecule type" value="Genomic_DNA"/>
</dbReference>
<protein>
    <submittedName>
        <fullName evidence="1">Uncharacterized protein</fullName>
    </submittedName>
</protein>
<evidence type="ECO:0000313" key="1">
    <source>
        <dbReference type="EMBL" id="KAK3691974.1"/>
    </source>
</evidence>
<dbReference type="Proteomes" id="UP001283361">
    <property type="component" value="Unassembled WGS sequence"/>
</dbReference>
<keyword evidence="2" id="KW-1185">Reference proteome</keyword>
<gene>
    <name evidence="1" type="ORF">RRG08_007147</name>
</gene>
<organism evidence="1 2">
    <name type="scientific">Elysia crispata</name>
    <name type="common">lettuce slug</name>
    <dbReference type="NCBI Taxonomy" id="231223"/>
    <lineage>
        <taxon>Eukaryota</taxon>
        <taxon>Metazoa</taxon>
        <taxon>Spiralia</taxon>
        <taxon>Lophotrochozoa</taxon>
        <taxon>Mollusca</taxon>
        <taxon>Gastropoda</taxon>
        <taxon>Heterobranchia</taxon>
        <taxon>Euthyneura</taxon>
        <taxon>Panpulmonata</taxon>
        <taxon>Sacoglossa</taxon>
        <taxon>Placobranchoidea</taxon>
        <taxon>Plakobranchidae</taxon>
        <taxon>Elysia</taxon>
    </lineage>
</organism>
<comment type="caution">
    <text evidence="1">The sequence shown here is derived from an EMBL/GenBank/DDBJ whole genome shotgun (WGS) entry which is preliminary data.</text>
</comment>